<keyword evidence="4" id="KW-1185">Reference proteome</keyword>
<keyword evidence="1" id="KW-0175">Coiled coil</keyword>
<evidence type="ECO:0000313" key="4">
    <source>
        <dbReference type="Proteomes" id="UP001176940"/>
    </source>
</evidence>
<accession>A0ABN9M4C2</accession>
<feature type="region of interest" description="Disordered" evidence="2">
    <location>
        <begin position="125"/>
        <end position="160"/>
    </location>
</feature>
<dbReference type="PANTHER" id="PTHR11505">
    <property type="entry name" value="L1 TRANSPOSABLE ELEMENT-RELATED"/>
    <property type="match status" value="1"/>
</dbReference>
<name>A0ABN9M4C2_9NEOB</name>
<feature type="compositionally biased region" description="Polar residues" evidence="2">
    <location>
        <begin position="136"/>
        <end position="147"/>
    </location>
</feature>
<protein>
    <recommendedName>
        <fullName evidence="5">Reverse transcriptase domain-containing protein</fullName>
    </recommendedName>
</protein>
<feature type="compositionally biased region" description="Polar residues" evidence="2">
    <location>
        <begin position="97"/>
        <end position="108"/>
    </location>
</feature>
<sequence length="690" mass="76549">MSCKSIQPLDLPDPLSESIKICILGACPDAELSRRVDSIQEADGCGEEVEISPSTSGEEPCTEGAELHGDQTSTAADSSHEVRGRGDVGPPFLHPSYQLTQTNSSSSHQEAHGRNIKDTAYIQPHQGHYSSHHPHSSVNYPPNSQPVGSFRGPPPPSQDWQSILASLPSKEDFKILISEVKDICRAEIANVRQDLQHLNGRIEALEEEHDSTRKHMTEIHQLVSSQQKVMEEMQSHLEDLDNRGRRCNIRVRGVPEVEDSESPDLILQDIFNNILGAPSTNITKLDRAHRALQPKNMSTQPRDIICCVHDFTTKELIMSKARTRNQIPSFRGTEVQLFPDLSRITLQKRRHLRPLLLILQEHQIKYRWGFPFALTARKDGKSASLRTPADVTSFCTTLEIPAVDIPPWILHVPGAPPPPLHERKLAESPSLAALKAVVRLREKLKDLAVAGAEKLLTFSRQKFYERGNKAHTLLARQLKERSAASCPQALRDAAGVTHYHPDAIADIFYNFYKKLYNLGPPSADGSQGSGAIGDYLATLDLPSLPSEAIESLNSAVSPEEVEEVLESLPMGKSPGPDGLTYFYYKTFAKTLLPHMTSVFNSFLQEPLAASIRRDPNISGVMVGSKSFKIALFADDVLLTLTNLHVSLPNLMRALRRYGDLSGYKINSSKTEAMPLNIPPEFYACNQGKHR</sequence>
<feature type="region of interest" description="Disordered" evidence="2">
    <location>
        <begin position="43"/>
        <end position="113"/>
    </location>
</feature>
<proteinExistence type="predicted"/>
<organism evidence="3 4">
    <name type="scientific">Ranitomeya imitator</name>
    <name type="common">mimic poison frog</name>
    <dbReference type="NCBI Taxonomy" id="111125"/>
    <lineage>
        <taxon>Eukaryota</taxon>
        <taxon>Metazoa</taxon>
        <taxon>Chordata</taxon>
        <taxon>Craniata</taxon>
        <taxon>Vertebrata</taxon>
        <taxon>Euteleostomi</taxon>
        <taxon>Amphibia</taxon>
        <taxon>Batrachia</taxon>
        <taxon>Anura</taxon>
        <taxon>Neobatrachia</taxon>
        <taxon>Hyloidea</taxon>
        <taxon>Dendrobatidae</taxon>
        <taxon>Dendrobatinae</taxon>
        <taxon>Ranitomeya</taxon>
    </lineage>
</organism>
<evidence type="ECO:0000256" key="1">
    <source>
        <dbReference type="SAM" id="Coils"/>
    </source>
</evidence>
<dbReference type="Gene3D" id="3.30.70.1820">
    <property type="entry name" value="L1 transposable element, RRM domain"/>
    <property type="match status" value="1"/>
</dbReference>
<gene>
    <name evidence="3" type="ORF">RIMI_LOCUS15475389</name>
</gene>
<feature type="coiled-coil region" evidence="1">
    <location>
        <begin position="188"/>
        <end position="243"/>
    </location>
</feature>
<evidence type="ECO:0008006" key="5">
    <source>
        <dbReference type="Google" id="ProtNLM"/>
    </source>
</evidence>
<feature type="non-terminal residue" evidence="3">
    <location>
        <position position="690"/>
    </location>
</feature>
<comment type="caution">
    <text evidence="3">The sequence shown here is derived from an EMBL/GenBank/DDBJ whole genome shotgun (WGS) entry which is preliminary data.</text>
</comment>
<evidence type="ECO:0000256" key="2">
    <source>
        <dbReference type="SAM" id="MobiDB-lite"/>
    </source>
</evidence>
<dbReference type="InterPro" id="IPR004244">
    <property type="entry name" value="Transposase_22"/>
</dbReference>
<dbReference type="EMBL" id="CAUEEQ010041701">
    <property type="protein sequence ID" value="CAJ0956278.1"/>
    <property type="molecule type" value="Genomic_DNA"/>
</dbReference>
<dbReference type="Proteomes" id="UP001176940">
    <property type="component" value="Unassembled WGS sequence"/>
</dbReference>
<reference evidence="3" key="1">
    <citation type="submission" date="2023-07" db="EMBL/GenBank/DDBJ databases">
        <authorList>
            <person name="Stuckert A."/>
        </authorList>
    </citation>
    <scope>NUCLEOTIDE SEQUENCE</scope>
</reference>
<evidence type="ECO:0000313" key="3">
    <source>
        <dbReference type="EMBL" id="CAJ0956278.1"/>
    </source>
</evidence>